<accession>A0A0K2VFS8</accession>
<sequence length="22" mass="2486">MPICLPMNQSKGINNWLGSLRL</sequence>
<reference evidence="1" key="1">
    <citation type="submission" date="2014-05" db="EMBL/GenBank/DDBJ databases">
        <authorList>
            <person name="Chronopoulou M."/>
        </authorList>
    </citation>
    <scope>NUCLEOTIDE SEQUENCE</scope>
    <source>
        <tissue evidence="1">Whole organism</tissue>
    </source>
</reference>
<dbReference type="AlphaFoldDB" id="A0A0K2VFS8"/>
<name>A0A0K2VFS8_LEPSM</name>
<proteinExistence type="predicted"/>
<protein>
    <submittedName>
        <fullName evidence="1">Uncharacterized protein</fullName>
    </submittedName>
</protein>
<dbReference type="EMBL" id="HACA01031686">
    <property type="protein sequence ID" value="CDW49047.1"/>
    <property type="molecule type" value="Transcribed_RNA"/>
</dbReference>
<evidence type="ECO:0000313" key="1">
    <source>
        <dbReference type="EMBL" id="CDW49047.1"/>
    </source>
</evidence>
<organism evidence="1">
    <name type="scientific">Lepeophtheirus salmonis</name>
    <name type="common">Salmon louse</name>
    <name type="synonym">Caligus salmonis</name>
    <dbReference type="NCBI Taxonomy" id="72036"/>
    <lineage>
        <taxon>Eukaryota</taxon>
        <taxon>Metazoa</taxon>
        <taxon>Ecdysozoa</taxon>
        <taxon>Arthropoda</taxon>
        <taxon>Crustacea</taxon>
        <taxon>Multicrustacea</taxon>
        <taxon>Hexanauplia</taxon>
        <taxon>Copepoda</taxon>
        <taxon>Siphonostomatoida</taxon>
        <taxon>Caligidae</taxon>
        <taxon>Lepeophtheirus</taxon>
    </lineage>
</organism>
<gene>
    <name evidence="1" type="primary">Dgri\GH17456</name>
</gene>